<feature type="coiled-coil region" evidence="5">
    <location>
        <begin position="493"/>
        <end position="551"/>
    </location>
</feature>
<dbReference type="GO" id="GO:0030136">
    <property type="term" value="C:clathrin-coated vesicle"/>
    <property type="evidence" value="ECO:0007669"/>
    <property type="project" value="TreeGrafter"/>
</dbReference>
<dbReference type="PANTHER" id="PTHR10407">
    <property type="entry name" value="HUNTINGTIN INTERACTING PROTEIN 1"/>
    <property type="match status" value="1"/>
</dbReference>
<dbReference type="PANTHER" id="PTHR10407:SF15">
    <property type="entry name" value="HUNTINGTIN INTERACTING PROTEIN 1"/>
    <property type="match status" value="1"/>
</dbReference>
<dbReference type="GO" id="GO:0035615">
    <property type="term" value="F:clathrin adaptor activity"/>
    <property type="evidence" value="ECO:0007669"/>
    <property type="project" value="TreeGrafter"/>
</dbReference>
<dbReference type="SMART" id="SM00273">
    <property type="entry name" value="ENTH"/>
    <property type="match status" value="1"/>
</dbReference>
<evidence type="ECO:0000259" key="8">
    <source>
        <dbReference type="PROSITE" id="PS50945"/>
    </source>
</evidence>
<dbReference type="GO" id="GO:0007015">
    <property type="term" value="P:actin filament organization"/>
    <property type="evidence" value="ECO:0007669"/>
    <property type="project" value="TreeGrafter"/>
</dbReference>
<dbReference type="PROSITE" id="PS50942">
    <property type="entry name" value="ENTH"/>
    <property type="match status" value="1"/>
</dbReference>
<feature type="coiled-coil region" evidence="5">
    <location>
        <begin position="339"/>
        <end position="384"/>
    </location>
</feature>
<feature type="coiled-coil region" evidence="5">
    <location>
        <begin position="423"/>
        <end position="464"/>
    </location>
</feature>
<dbReference type="InterPro" id="IPR011417">
    <property type="entry name" value="ANTH_dom"/>
</dbReference>
<dbReference type="GO" id="GO:0030864">
    <property type="term" value="C:cortical actin cytoskeleton"/>
    <property type="evidence" value="ECO:0007669"/>
    <property type="project" value="TreeGrafter"/>
</dbReference>
<reference evidence="9" key="2">
    <citation type="journal article" date="2023" name="BMC Genomics">
        <title>Pest status, molecular evolution, and epigenetic factors derived from the genome assembly of Frankliniella fusca, a thysanopteran phytovirus vector.</title>
        <authorList>
            <person name="Catto M.A."/>
            <person name="Labadie P.E."/>
            <person name="Jacobson A.L."/>
            <person name="Kennedy G.G."/>
            <person name="Srinivasan R."/>
            <person name="Hunt B.G."/>
        </authorList>
    </citation>
    <scope>NUCLEOTIDE SEQUENCE</scope>
    <source>
        <strain evidence="9">PL_HMW_Pooled</strain>
    </source>
</reference>
<evidence type="ECO:0000256" key="4">
    <source>
        <dbReference type="ARBA" id="ARBA00023203"/>
    </source>
</evidence>
<gene>
    <name evidence="9" type="ORF">KUF71_008630</name>
</gene>
<feature type="compositionally biased region" description="Low complexity" evidence="6">
    <location>
        <begin position="305"/>
        <end position="320"/>
    </location>
</feature>
<dbReference type="CDD" id="cd17006">
    <property type="entry name" value="ANTH_N_HIP1_like"/>
    <property type="match status" value="1"/>
</dbReference>
<dbReference type="Gene3D" id="1.25.40.90">
    <property type="match status" value="1"/>
</dbReference>
<dbReference type="GO" id="GO:0032051">
    <property type="term" value="F:clathrin light chain binding"/>
    <property type="evidence" value="ECO:0007669"/>
    <property type="project" value="TreeGrafter"/>
</dbReference>
<evidence type="ECO:0000256" key="2">
    <source>
        <dbReference type="ARBA" id="ARBA00010135"/>
    </source>
</evidence>
<keyword evidence="5" id="KW-0175">Coiled coil</keyword>
<dbReference type="GO" id="GO:0006897">
    <property type="term" value="P:endocytosis"/>
    <property type="evidence" value="ECO:0007669"/>
    <property type="project" value="InterPro"/>
</dbReference>
<evidence type="ECO:0000313" key="10">
    <source>
        <dbReference type="Proteomes" id="UP001219518"/>
    </source>
</evidence>
<evidence type="ECO:0000313" key="9">
    <source>
        <dbReference type="EMBL" id="KAK3919503.1"/>
    </source>
</evidence>
<dbReference type="SMART" id="SM00307">
    <property type="entry name" value="ILWEQ"/>
    <property type="match status" value="1"/>
</dbReference>
<accession>A0AAE1LH54</accession>
<comment type="subcellular location">
    <subcellularLocation>
        <location evidence="1">Cytoplasm</location>
    </subcellularLocation>
</comment>
<dbReference type="GO" id="GO:0080025">
    <property type="term" value="F:phosphatidylinositol-3,5-bisphosphate binding"/>
    <property type="evidence" value="ECO:0007669"/>
    <property type="project" value="TreeGrafter"/>
</dbReference>
<dbReference type="InterPro" id="IPR030224">
    <property type="entry name" value="Sla2_fam"/>
</dbReference>
<dbReference type="SUPFAM" id="SSF109885">
    <property type="entry name" value="I/LWEQ domain"/>
    <property type="match status" value="1"/>
</dbReference>
<evidence type="ECO:0000256" key="1">
    <source>
        <dbReference type="ARBA" id="ARBA00004496"/>
    </source>
</evidence>
<feature type="coiled-coil region" evidence="5">
    <location>
        <begin position="691"/>
        <end position="748"/>
    </location>
</feature>
<organism evidence="9 10">
    <name type="scientific">Frankliniella fusca</name>
    <dbReference type="NCBI Taxonomy" id="407009"/>
    <lineage>
        <taxon>Eukaryota</taxon>
        <taxon>Metazoa</taxon>
        <taxon>Ecdysozoa</taxon>
        <taxon>Arthropoda</taxon>
        <taxon>Hexapoda</taxon>
        <taxon>Insecta</taxon>
        <taxon>Pterygota</taxon>
        <taxon>Neoptera</taxon>
        <taxon>Paraneoptera</taxon>
        <taxon>Thysanoptera</taxon>
        <taxon>Terebrantia</taxon>
        <taxon>Thripoidea</taxon>
        <taxon>Thripidae</taxon>
        <taxon>Frankliniella</taxon>
    </lineage>
</organism>
<keyword evidence="10" id="KW-1185">Reference proteome</keyword>
<dbReference type="Pfam" id="PF01608">
    <property type="entry name" value="I_LWEQ"/>
    <property type="match status" value="1"/>
</dbReference>
<comment type="similarity">
    <text evidence="2">Belongs to the SLA2 family.</text>
</comment>
<dbReference type="InterPro" id="IPR035964">
    <property type="entry name" value="I/LWEQ_dom_sf"/>
</dbReference>
<proteinExistence type="inferred from homology"/>
<dbReference type="FunFam" id="1.20.1410.10:FF:000006">
    <property type="entry name" value="Huntingtin interacting protein"/>
    <property type="match status" value="1"/>
</dbReference>
<sequence length="962" mass="108411">MSVNFPPFSPKFYYEQNVSITKATNSIECPVKEKHVRSAIIGTFQEKSSQTFWECVNRLPLEGNRIVAWKFCHVLHKILREGHESVVPQSQRQKEKIRNLGKLWGHLKDSYGKLIQQYSQLLIVKLDFHRRNPRFPGNLMVSQEDLDSIGENNVNNYFEMAVEMFDYMDEVLALQSAIFGSLDMSRSNSMTSCGQCRLAPLIPCIQDSSQLYDYCVKILFKLHLELPADTLQGHRDRFLKQFKDLKQFYLSANTLQYFRNLIHIPLLPENAPNFLIQSEFLGYVTPVVRLPTDLEQSEADTSEFADASDAGSPSGSLSGDLVDLSVPQPAPVSVPDEWIQRVEQMQQEHFTRVEKLQQENIQRVEQLQQENKKLRQDHQNFVDCLHTRINDLETALATKDSELLQEKQLREDLLHQTTTADKTEEAEKRAKAFEEKFLRLKEVYSKLREEHIQLLRQKAGLEKDLKLCDKMALFAQAANSLIVSIKADVDKQLTGIQKANEESEKRKLEVEAQLSELVADHDKVLVLNKELEQSHNKLYELQLEVQEQQNALKNILGKVSCVSEAEGMVEKSVHEVDNPAISALTCTPDYLESLVVPLQESILMLPAMVPDFAKEKFWNGTIFEKLIRHVILMAHLSAAYILQAKATSNTSPDIELGEYMAEKCKVFGESILLLLKSIRNEECSQVLKQLANSAVEKINELSSMLERLTGQIKGDSVEIVGDMVETELANMDKAIEEAANRIAEILSKSRTRDSGLKLEVNEKILDTCTSLMLAIRILVQKARLLQGEIVAKGKGTASAKEFYKRNHQWTEGLISAAKAVAMGAKTAADKVVSGEGKLESLIVASQEVAASTAQLVVASRVKASRDSANLIALSQASRGVTQATGQVVATAKDCAQLIEDNEELDVSGLTLHQAKRLEMDCQVRVLELEASLQQERQRLAALRRQHYQLAGDVEGWEIMDKP</sequence>
<dbReference type="InterPro" id="IPR002558">
    <property type="entry name" value="ILWEQ_dom"/>
</dbReference>
<dbReference type="InterPro" id="IPR013809">
    <property type="entry name" value="ENTH"/>
</dbReference>
<dbReference type="FunFam" id="1.25.40.90:FF:000012">
    <property type="entry name" value="Huntingtin interacting protein 1-related"/>
    <property type="match status" value="1"/>
</dbReference>
<dbReference type="EMBL" id="JAHWGI010000979">
    <property type="protein sequence ID" value="KAK3919503.1"/>
    <property type="molecule type" value="Genomic_DNA"/>
</dbReference>
<dbReference type="GO" id="GO:0048268">
    <property type="term" value="P:clathrin coat assembly"/>
    <property type="evidence" value="ECO:0007669"/>
    <property type="project" value="TreeGrafter"/>
</dbReference>
<feature type="domain" description="I/LWEQ" evidence="8">
    <location>
        <begin position="712"/>
        <end position="950"/>
    </location>
</feature>
<dbReference type="AlphaFoldDB" id="A0AAE1LH54"/>
<keyword evidence="3" id="KW-0963">Cytoplasm</keyword>
<dbReference type="Pfam" id="PF07651">
    <property type="entry name" value="ANTH"/>
    <property type="match status" value="1"/>
</dbReference>
<evidence type="ECO:0000259" key="7">
    <source>
        <dbReference type="PROSITE" id="PS50942"/>
    </source>
</evidence>
<evidence type="ECO:0000256" key="6">
    <source>
        <dbReference type="SAM" id="MobiDB-lite"/>
    </source>
</evidence>
<dbReference type="GO" id="GO:0043325">
    <property type="term" value="F:phosphatidylinositol-3,4-bisphosphate binding"/>
    <property type="evidence" value="ECO:0007669"/>
    <property type="project" value="TreeGrafter"/>
</dbReference>
<reference evidence="9" key="1">
    <citation type="submission" date="2021-07" db="EMBL/GenBank/DDBJ databases">
        <authorList>
            <person name="Catto M.A."/>
            <person name="Jacobson A."/>
            <person name="Kennedy G."/>
            <person name="Labadie P."/>
            <person name="Hunt B.G."/>
            <person name="Srinivasan R."/>
        </authorList>
    </citation>
    <scope>NUCLEOTIDE SEQUENCE</scope>
    <source>
        <strain evidence="9">PL_HMW_Pooled</strain>
        <tissue evidence="9">Head</tissue>
    </source>
</reference>
<name>A0AAE1LH54_9NEOP</name>
<keyword evidence="4" id="KW-0009">Actin-binding</keyword>
<dbReference type="GO" id="GO:0051015">
    <property type="term" value="F:actin filament binding"/>
    <property type="evidence" value="ECO:0007669"/>
    <property type="project" value="TreeGrafter"/>
</dbReference>
<dbReference type="PROSITE" id="PS50945">
    <property type="entry name" value="I_LWEQ"/>
    <property type="match status" value="1"/>
</dbReference>
<dbReference type="Proteomes" id="UP001219518">
    <property type="component" value="Unassembled WGS sequence"/>
</dbReference>
<evidence type="ECO:0000256" key="5">
    <source>
        <dbReference type="SAM" id="Coils"/>
    </source>
</evidence>
<dbReference type="Gene3D" id="1.20.1410.10">
    <property type="entry name" value="I/LWEQ domain"/>
    <property type="match status" value="1"/>
</dbReference>
<feature type="region of interest" description="Disordered" evidence="6">
    <location>
        <begin position="298"/>
        <end position="320"/>
    </location>
</feature>
<evidence type="ECO:0000256" key="3">
    <source>
        <dbReference type="ARBA" id="ARBA00022490"/>
    </source>
</evidence>
<comment type="caution">
    <text evidence="9">The sequence shown here is derived from an EMBL/GenBank/DDBJ whole genome shotgun (WGS) entry which is preliminary data.</text>
</comment>
<protein>
    <submittedName>
        <fullName evidence="9">Huntingtin-interacting protein 1</fullName>
    </submittedName>
</protein>
<dbReference type="SUPFAM" id="SSF48464">
    <property type="entry name" value="ENTH/VHS domain"/>
    <property type="match status" value="1"/>
</dbReference>
<dbReference type="Gene3D" id="1.20.5.1700">
    <property type="match status" value="1"/>
</dbReference>
<feature type="domain" description="ENTH" evidence="7">
    <location>
        <begin position="8"/>
        <end position="136"/>
    </location>
</feature>
<dbReference type="InterPro" id="IPR008942">
    <property type="entry name" value="ENTH_VHS"/>
</dbReference>